<accession>A0A177C871</accession>
<name>A0A177C871_9PLEO</name>
<evidence type="ECO:0000313" key="2">
    <source>
        <dbReference type="EMBL" id="OAG03944.1"/>
    </source>
</evidence>
<sequence length="179" mass="19867">MSNSHCPKKHEITFPQQVQSGHLRPKRPSFTCFLVVHSYDPSTAIQKSLHTYIHVHTARILTCSPIALTRPEHLTVRISLPPSRTFQTFLIPSPPRPSPPSVSPASLLPAPMDVLVRPRNTVPAHLHSRFLLNLQHDESHRRALHLPPRAVLLSADLGSEERATTVSCDGPNSACCRPT</sequence>
<evidence type="ECO:0000313" key="3">
    <source>
        <dbReference type="Proteomes" id="UP000077069"/>
    </source>
</evidence>
<dbReference type="AlphaFoldDB" id="A0A177C871"/>
<gene>
    <name evidence="2" type="ORF">CC84DRAFT_875744</name>
</gene>
<dbReference type="EMBL" id="KV441554">
    <property type="protein sequence ID" value="OAG03944.1"/>
    <property type="molecule type" value="Genomic_DNA"/>
</dbReference>
<reference evidence="2 3" key="1">
    <citation type="submission" date="2016-05" db="EMBL/GenBank/DDBJ databases">
        <title>Comparative analysis of secretome profiles of manganese(II)-oxidizing ascomycete fungi.</title>
        <authorList>
            <consortium name="DOE Joint Genome Institute"/>
            <person name="Zeiner C.A."/>
            <person name="Purvine S.O."/>
            <person name="Zink E.M."/>
            <person name="Wu S."/>
            <person name="Pasa-Tolic L."/>
            <person name="Chaput D.L."/>
            <person name="Haridas S."/>
            <person name="Grigoriev I.V."/>
            <person name="Santelli C.M."/>
            <person name="Hansel C.M."/>
        </authorList>
    </citation>
    <scope>NUCLEOTIDE SEQUENCE [LARGE SCALE GENOMIC DNA]</scope>
    <source>
        <strain evidence="2 3">AP3s5-JAC2a</strain>
    </source>
</reference>
<evidence type="ECO:0000256" key="1">
    <source>
        <dbReference type="SAM" id="MobiDB-lite"/>
    </source>
</evidence>
<feature type="region of interest" description="Disordered" evidence="1">
    <location>
        <begin position="1"/>
        <end position="24"/>
    </location>
</feature>
<proteinExistence type="predicted"/>
<keyword evidence="3" id="KW-1185">Reference proteome</keyword>
<dbReference type="RefSeq" id="XP_018034309.1">
    <property type="nucleotide sequence ID" value="XM_018187750.1"/>
</dbReference>
<dbReference type="GeneID" id="28771236"/>
<dbReference type="Proteomes" id="UP000077069">
    <property type="component" value="Unassembled WGS sequence"/>
</dbReference>
<protein>
    <submittedName>
        <fullName evidence="2">Uncharacterized protein</fullName>
    </submittedName>
</protein>
<organism evidence="2 3">
    <name type="scientific">Paraphaeosphaeria sporulosa</name>
    <dbReference type="NCBI Taxonomy" id="1460663"/>
    <lineage>
        <taxon>Eukaryota</taxon>
        <taxon>Fungi</taxon>
        <taxon>Dikarya</taxon>
        <taxon>Ascomycota</taxon>
        <taxon>Pezizomycotina</taxon>
        <taxon>Dothideomycetes</taxon>
        <taxon>Pleosporomycetidae</taxon>
        <taxon>Pleosporales</taxon>
        <taxon>Massarineae</taxon>
        <taxon>Didymosphaeriaceae</taxon>
        <taxon>Paraphaeosphaeria</taxon>
    </lineage>
</organism>
<dbReference type="InParanoid" id="A0A177C871"/>